<dbReference type="HOGENOM" id="CLU_3254199_0_0_11"/>
<evidence type="ECO:0000313" key="1">
    <source>
        <dbReference type="EMBL" id="CCH89179.1"/>
    </source>
</evidence>
<reference evidence="1 2" key="1">
    <citation type="journal article" date="2012" name="J. Bacteriol.">
        <title>Genome Sequence of Radiation-Resistant Modestobacter marinus Strain BC501, a Representative Actinobacterium That Thrives on Calcareous Stone Surfaces.</title>
        <authorList>
            <person name="Normand P."/>
            <person name="Gury J."/>
            <person name="Pujic P."/>
            <person name="Chouaia B."/>
            <person name="Crotti E."/>
            <person name="Brusetti L."/>
            <person name="Daffonchio D."/>
            <person name="Vacherie B."/>
            <person name="Barbe V."/>
            <person name="Medigue C."/>
            <person name="Calteau A."/>
            <person name="Ghodhbane-Gtari F."/>
            <person name="Essoussi I."/>
            <person name="Nouioui I."/>
            <person name="Abbassi-Ghozzi I."/>
            <person name="Gtari M."/>
        </authorList>
    </citation>
    <scope>NUCLEOTIDE SEQUENCE [LARGE SCALE GENOMIC DNA]</scope>
    <source>
        <strain evidence="2">BC 501</strain>
    </source>
</reference>
<gene>
    <name evidence="1" type="ordered locus">MODMU_3772</name>
</gene>
<dbReference type="EMBL" id="FO203431">
    <property type="protein sequence ID" value="CCH89179.1"/>
    <property type="molecule type" value="Genomic_DNA"/>
</dbReference>
<dbReference type="Proteomes" id="UP000006461">
    <property type="component" value="Chromosome"/>
</dbReference>
<dbReference type="KEGG" id="mmar:MODMU_3772"/>
<sequence>MELLRRRWAVRIPWDCVRREPWYAMLCQRSHTQSGSLTAAGR</sequence>
<evidence type="ECO:0000313" key="2">
    <source>
        <dbReference type="Proteomes" id="UP000006461"/>
    </source>
</evidence>
<keyword evidence="2" id="KW-1185">Reference proteome</keyword>
<proteinExistence type="predicted"/>
<name>I4F0L6_MODI5</name>
<organism evidence="1 2">
    <name type="scientific">Modestobacter italicus (strain DSM 44449 / CECT 9708 / BC 501)</name>
    <dbReference type="NCBI Taxonomy" id="2732864"/>
    <lineage>
        <taxon>Bacteria</taxon>
        <taxon>Bacillati</taxon>
        <taxon>Actinomycetota</taxon>
        <taxon>Actinomycetes</taxon>
        <taxon>Geodermatophilales</taxon>
        <taxon>Geodermatophilaceae</taxon>
        <taxon>Modestobacter</taxon>
    </lineage>
</organism>
<dbReference type="AlphaFoldDB" id="I4F0L6"/>
<protein>
    <submittedName>
        <fullName evidence="1">Uncharacterized protein</fullName>
    </submittedName>
</protein>
<accession>I4F0L6</accession>